<dbReference type="OrthoDB" id="7727005at2"/>
<dbReference type="GO" id="GO:0015031">
    <property type="term" value="P:protein transport"/>
    <property type="evidence" value="ECO:0007669"/>
    <property type="project" value="UniProtKB-KW"/>
</dbReference>
<dbReference type="GO" id="GO:0022857">
    <property type="term" value="F:transmembrane transporter activity"/>
    <property type="evidence" value="ECO:0007669"/>
    <property type="project" value="InterPro"/>
</dbReference>
<keyword evidence="9" id="KW-1185">Reference proteome</keyword>
<keyword evidence="3" id="KW-1003">Cell membrane</keyword>
<reference evidence="8 9" key="1">
    <citation type="submission" date="2018-10" db="EMBL/GenBank/DDBJ databases">
        <title>Parasedimentitalea marina sp. nov., a psychrophilic bacterium isolated from deep seawater of the New Britain Trench.</title>
        <authorList>
            <person name="Cao J."/>
        </authorList>
    </citation>
    <scope>NUCLEOTIDE SEQUENCE [LARGE SCALE GENOMIC DNA]</scope>
    <source>
        <strain evidence="8 9">W43</strain>
        <plasmid evidence="8 9">pW43B</plasmid>
    </source>
</reference>
<evidence type="ECO:0000256" key="1">
    <source>
        <dbReference type="ARBA" id="ARBA00004162"/>
    </source>
</evidence>
<keyword evidence="7" id="KW-0653">Protein transport</keyword>
<dbReference type="PANTHER" id="PTHR30558">
    <property type="entry name" value="EXBD MEMBRANE COMPONENT OF PMF-DRIVEN MACROMOLECULE IMPORT SYSTEM"/>
    <property type="match status" value="1"/>
</dbReference>
<gene>
    <name evidence="8" type="ORF">EBB79_22675</name>
</gene>
<dbReference type="InterPro" id="IPR003400">
    <property type="entry name" value="ExbD"/>
</dbReference>
<evidence type="ECO:0000256" key="5">
    <source>
        <dbReference type="ARBA" id="ARBA00022989"/>
    </source>
</evidence>
<evidence type="ECO:0000313" key="8">
    <source>
        <dbReference type="EMBL" id="AZV80905.1"/>
    </source>
</evidence>
<keyword evidence="4 7" id="KW-0812">Transmembrane</keyword>
<dbReference type="AlphaFoldDB" id="A0A3T0NAA4"/>
<evidence type="ECO:0000256" key="6">
    <source>
        <dbReference type="ARBA" id="ARBA00023136"/>
    </source>
</evidence>
<protein>
    <submittedName>
        <fullName evidence="8">Biopolymer transporter ExbD</fullName>
    </submittedName>
</protein>
<keyword evidence="7" id="KW-0813">Transport</keyword>
<keyword evidence="8" id="KW-0614">Plasmid</keyword>
<accession>A0A3T0NAA4</accession>
<evidence type="ECO:0000256" key="3">
    <source>
        <dbReference type="ARBA" id="ARBA00022475"/>
    </source>
</evidence>
<evidence type="ECO:0000256" key="7">
    <source>
        <dbReference type="RuleBase" id="RU003879"/>
    </source>
</evidence>
<dbReference type="RefSeq" id="WP_127751260.1">
    <property type="nucleotide sequence ID" value="NZ_CP033221.1"/>
</dbReference>
<proteinExistence type="inferred from homology"/>
<evidence type="ECO:0000313" key="9">
    <source>
        <dbReference type="Proteomes" id="UP000283063"/>
    </source>
</evidence>
<organism evidence="8 9">
    <name type="scientific">Parasedimentitalea marina</name>
    <dbReference type="NCBI Taxonomy" id="2483033"/>
    <lineage>
        <taxon>Bacteria</taxon>
        <taxon>Pseudomonadati</taxon>
        <taxon>Pseudomonadota</taxon>
        <taxon>Alphaproteobacteria</taxon>
        <taxon>Rhodobacterales</taxon>
        <taxon>Paracoccaceae</taxon>
        <taxon>Parasedimentitalea</taxon>
    </lineage>
</organism>
<sequence length="113" mass="12316">MTSLIDVIFLLLLFFMLTSTFSKFSEIELMNAASGSGSEDSLMLFVSLGEDSLMLNAQNVDMNLIAGLVEALAKDGSRHLVLINLNDETSSQRLVDLLTSLRSVKGLQTMILS</sequence>
<geneLocation type="plasmid" evidence="8 9">
    <name>pW43B</name>
</geneLocation>
<dbReference type="EMBL" id="CP033221">
    <property type="protein sequence ID" value="AZV80905.1"/>
    <property type="molecule type" value="Genomic_DNA"/>
</dbReference>
<dbReference type="GO" id="GO:0005886">
    <property type="term" value="C:plasma membrane"/>
    <property type="evidence" value="ECO:0007669"/>
    <property type="project" value="UniProtKB-SubCell"/>
</dbReference>
<evidence type="ECO:0000256" key="4">
    <source>
        <dbReference type="ARBA" id="ARBA00022692"/>
    </source>
</evidence>
<dbReference type="Pfam" id="PF02472">
    <property type="entry name" value="ExbD"/>
    <property type="match status" value="1"/>
</dbReference>
<keyword evidence="6" id="KW-0472">Membrane</keyword>
<dbReference type="Proteomes" id="UP000283063">
    <property type="component" value="Plasmid pW43B"/>
</dbReference>
<name>A0A3T0NAA4_9RHOB</name>
<comment type="subcellular location">
    <subcellularLocation>
        <location evidence="1">Cell membrane</location>
        <topology evidence="1">Single-pass membrane protein</topology>
    </subcellularLocation>
    <subcellularLocation>
        <location evidence="7">Cell membrane</location>
        <topology evidence="7">Single-pass type II membrane protein</topology>
    </subcellularLocation>
</comment>
<comment type="similarity">
    <text evidence="2 7">Belongs to the ExbD/TolR family.</text>
</comment>
<keyword evidence="5" id="KW-1133">Transmembrane helix</keyword>
<dbReference type="PANTHER" id="PTHR30558:SF3">
    <property type="entry name" value="BIOPOLYMER TRANSPORT PROTEIN EXBD-RELATED"/>
    <property type="match status" value="1"/>
</dbReference>
<evidence type="ECO:0000256" key="2">
    <source>
        <dbReference type="ARBA" id="ARBA00005811"/>
    </source>
</evidence>
<dbReference type="KEGG" id="sedi:EBB79_22675"/>